<evidence type="ECO:0000256" key="1">
    <source>
        <dbReference type="ARBA" id="ARBA00004571"/>
    </source>
</evidence>
<keyword evidence="14" id="KW-1185">Reference proteome</keyword>
<dbReference type="SMART" id="SM00965">
    <property type="entry name" value="STN"/>
    <property type="match status" value="1"/>
</dbReference>
<proteinExistence type="inferred from homology"/>
<evidence type="ECO:0000256" key="11">
    <source>
        <dbReference type="RuleBase" id="RU003357"/>
    </source>
</evidence>
<evidence type="ECO:0000256" key="7">
    <source>
        <dbReference type="ARBA" id="ARBA00023077"/>
    </source>
</evidence>
<evidence type="ECO:0000256" key="2">
    <source>
        <dbReference type="ARBA" id="ARBA00022448"/>
    </source>
</evidence>
<feature type="domain" description="Secretin/TonB short N-terminal" evidence="12">
    <location>
        <begin position="68"/>
        <end position="119"/>
    </location>
</feature>
<dbReference type="InterPro" id="IPR037066">
    <property type="entry name" value="Plug_dom_sf"/>
</dbReference>
<dbReference type="Gene3D" id="2.170.130.10">
    <property type="entry name" value="TonB-dependent receptor, plug domain"/>
    <property type="match status" value="1"/>
</dbReference>
<dbReference type="Gene3D" id="2.40.170.20">
    <property type="entry name" value="TonB-dependent receptor, beta-barrel domain"/>
    <property type="match status" value="1"/>
</dbReference>
<evidence type="ECO:0000256" key="6">
    <source>
        <dbReference type="ARBA" id="ARBA00023004"/>
    </source>
</evidence>
<keyword evidence="4" id="KW-0406">Ion transport</keyword>
<dbReference type="SUPFAM" id="SSF49464">
    <property type="entry name" value="Carboxypeptidase regulatory domain-like"/>
    <property type="match status" value="1"/>
</dbReference>
<keyword evidence="7 11" id="KW-0798">TonB box</keyword>
<dbReference type="Proteomes" id="UP000270046">
    <property type="component" value="Chromosome"/>
</dbReference>
<dbReference type="NCBIfam" id="TIGR04056">
    <property type="entry name" value="OMP_RagA_SusC"/>
    <property type="match status" value="1"/>
</dbReference>
<evidence type="ECO:0000256" key="3">
    <source>
        <dbReference type="ARBA" id="ARBA00022452"/>
    </source>
</evidence>
<dbReference type="Pfam" id="PF00593">
    <property type="entry name" value="TonB_dep_Rec_b-barrel"/>
    <property type="match status" value="1"/>
</dbReference>
<dbReference type="Pfam" id="PF13715">
    <property type="entry name" value="CarbopepD_reg_2"/>
    <property type="match status" value="1"/>
</dbReference>
<reference evidence="13 14" key="1">
    <citation type="submission" date="2018-10" db="EMBL/GenBank/DDBJ databases">
        <title>Genome sequencing of Mucilaginibacter sp. HYN0043.</title>
        <authorList>
            <person name="Kim M."/>
            <person name="Yi H."/>
        </authorList>
    </citation>
    <scope>NUCLEOTIDE SEQUENCE [LARGE SCALE GENOMIC DNA]</scope>
    <source>
        <strain evidence="13 14">HYN0043</strain>
    </source>
</reference>
<keyword evidence="5 10" id="KW-0812">Transmembrane</keyword>
<dbReference type="Gene3D" id="2.60.40.1120">
    <property type="entry name" value="Carboxypeptidase-like, regulatory domain"/>
    <property type="match status" value="1"/>
</dbReference>
<dbReference type="KEGG" id="muh:HYN43_014745"/>
<evidence type="ECO:0000256" key="9">
    <source>
        <dbReference type="ARBA" id="ARBA00023237"/>
    </source>
</evidence>
<evidence type="ECO:0000313" key="14">
    <source>
        <dbReference type="Proteomes" id="UP000270046"/>
    </source>
</evidence>
<evidence type="ECO:0000256" key="8">
    <source>
        <dbReference type="ARBA" id="ARBA00023136"/>
    </source>
</evidence>
<dbReference type="InterPro" id="IPR011662">
    <property type="entry name" value="Secretin/TonB_short_N"/>
</dbReference>
<dbReference type="GO" id="GO:0006826">
    <property type="term" value="P:iron ion transport"/>
    <property type="evidence" value="ECO:0007669"/>
    <property type="project" value="UniProtKB-KW"/>
</dbReference>
<evidence type="ECO:0000256" key="5">
    <source>
        <dbReference type="ARBA" id="ARBA00022692"/>
    </source>
</evidence>
<organism evidence="13 14">
    <name type="scientific">Mucilaginibacter celer</name>
    <dbReference type="NCBI Taxonomy" id="2305508"/>
    <lineage>
        <taxon>Bacteria</taxon>
        <taxon>Pseudomonadati</taxon>
        <taxon>Bacteroidota</taxon>
        <taxon>Sphingobacteriia</taxon>
        <taxon>Sphingobacteriales</taxon>
        <taxon>Sphingobacteriaceae</taxon>
        <taxon>Mucilaginibacter</taxon>
    </lineage>
</organism>
<protein>
    <submittedName>
        <fullName evidence="13">SusC/RagA family TonB-linked outer membrane protein</fullName>
    </submittedName>
</protein>
<dbReference type="SUPFAM" id="SSF56935">
    <property type="entry name" value="Porins"/>
    <property type="match status" value="1"/>
</dbReference>
<keyword evidence="9 10" id="KW-0998">Cell outer membrane</keyword>
<dbReference type="InterPro" id="IPR008969">
    <property type="entry name" value="CarboxyPept-like_regulatory"/>
</dbReference>
<dbReference type="EMBL" id="CP032869">
    <property type="protein sequence ID" value="AYL96479.1"/>
    <property type="molecule type" value="Genomic_DNA"/>
</dbReference>
<keyword evidence="3 10" id="KW-1134">Transmembrane beta strand</keyword>
<name>A0A494VQ76_9SPHI</name>
<keyword evidence="8 10" id="KW-0472">Membrane</keyword>
<evidence type="ECO:0000256" key="10">
    <source>
        <dbReference type="PROSITE-ProRule" id="PRU01360"/>
    </source>
</evidence>
<dbReference type="NCBIfam" id="TIGR04057">
    <property type="entry name" value="SusC_RagA_signa"/>
    <property type="match status" value="1"/>
</dbReference>
<dbReference type="OrthoDB" id="9768177at2"/>
<evidence type="ECO:0000259" key="12">
    <source>
        <dbReference type="SMART" id="SM00965"/>
    </source>
</evidence>
<sequence>MYFSTSCLQRITHKRLKKLLLVMKLTTLLILIGFLQVNAAVYGQRININASNISIETLFKQIEKQSGYSFFYKANTLKNLPKIDVEIDNATIDEVLEKCFKNKPLDYLIVDKSIVVKRKEIPAMVVLQDNVIISGKVVDETGHPLPGVSVRLKNAPNVWITNQQGQFTGLLINPGDNAVLQISYVGYITQEIPVKNFKQGITITMKPDIGQLDEIQVIGYGQTTKRFNTGDQTTITAKQIENYPVSNVLSVLQGTVPGMVISQSTGQAGSTYSVLIRGQNGLITNTDPLYVVDGVPYNGGAFSSQKSNVLGSANRAYDALSLINPLDIESVNVLKDADATAIYGSRGANGVILITTKKGKSGDTRVDVNVFSGFSEVPKLTPLLNTPQYLELRREGKKNDNLPIGPGDYDINGTWDTTRYTNYPKLFLGDQGHTTNAQVSISGGAPNISYRVSGNFRRQSNVQQLIGGREQVSSLSFNLNSSSSNKRFNMTFSGGYTNSDNNIPTADLSGSAFSMAPNSPALYKPDGSLNFENNTFSNPLLGSKLIARTALTNLTSSMQASYLIIKGLTLQTTVGYNKQGNNEFLATTLASFTPALIAAGAKGSANYTYANKSYWSIEPQVNYNRTDGKGQLGVTIGGSLQKQMSDATQLIANGYTNDLLINNLASGTSVVPNGPGYNALTYKYAAYFGRANYNWDNKYILNISGRYDGSSRFGQDRQFHTFYAAGGAWLFSSEQFIKRAAPFISFGKLKASYGETGNDQIGDYLYLQNFTTVTAANAYQGVPGINPSNLANPYLTWETTRKTNFGAEIQFLNGRIGIDGNYFINKTINILSSVPLSSTTGFTAINQNLNARVQNKGFDITLNTVNVRSNSFTWTTTFIFSRQRNALLSFPNANTAIQQQLNQSVNTIFVNRYAGVNPQTGVYQFYDRNGAIVAAPAANGSDQVKLLNTNPDYFGSVTNTFTYKDFSLNFLFRGIKQLGQSPFGQIVQATYPGFANYNVPVQLLDRWRKPGDVATYERATSSFSAALLAKLSVNRNLDAFYSDASYIRLQNASLGYQFPVELTTKMHLRSLKVYMLGENLATISKYKFSDPEIQNYQRLSPLRTITFGIQASL</sequence>
<accession>A0A494VQ76</accession>
<dbReference type="InterPro" id="IPR012910">
    <property type="entry name" value="Plug_dom"/>
</dbReference>
<dbReference type="InterPro" id="IPR023997">
    <property type="entry name" value="TonB-dep_OMP_SusC/RagA_CS"/>
</dbReference>
<dbReference type="InterPro" id="IPR039426">
    <property type="entry name" value="TonB-dep_rcpt-like"/>
</dbReference>
<dbReference type="InterPro" id="IPR023996">
    <property type="entry name" value="TonB-dep_OMP_SusC/RagA"/>
</dbReference>
<dbReference type="AlphaFoldDB" id="A0A494VQ76"/>
<gene>
    <name evidence="13" type="ORF">HYN43_014745</name>
</gene>
<dbReference type="PROSITE" id="PS52016">
    <property type="entry name" value="TONB_DEPENDENT_REC_3"/>
    <property type="match status" value="1"/>
</dbReference>
<evidence type="ECO:0000313" key="13">
    <source>
        <dbReference type="EMBL" id="AYL96479.1"/>
    </source>
</evidence>
<evidence type="ECO:0000256" key="4">
    <source>
        <dbReference type="ARBA" id="ARBA00022496"/>
    </source>
</evidence>
<keyword evidence="2 10" id="KW-0813">Transport</keyword>
<keyword evidence="4" id="KW-0410">Iron transport</keyword>
<keyword evidence="6" id="KW-0408">Iron</keyword>
<dbReference type="InterPro" id="IPR036942">
    <property type="entry name" value="Beta-barrel_TonB_sf"/>
</dbReference>
<dbReference type="GO" id="GO:0009279">
    <property type="term" value="C:cell outer membrane"/>
    <property type="evidence" value="ECO:0007669"/>
    <property type="project" value="UniProtKB-SubCell"/>
</dbReference>
<comment type="subcellular location">
    <subcellularLocation>
        <location evidence="1 10">Cell outer membrane</location>
        <topology evidence="1 10">Multi-pass membrane protein</topology>
    </subcellularLocation>
</comment>
<dbReference type="InterPro" id="IPR000531">
    <property type="entry name" value="Beta-barrel_TonB"/>
</dbReference>
<dbReference type="Pfam" id="PF07660">
    <property type="entry name" value="STN"/>
    <property type="match status" value="1"/>
</dbReference>
<dbReference type="Pfam" id="PF07715">
    <property type="entry name" value="Plug"/>
    <property type="match status" value="1"/>
</dbReference>
<comment type="similarity">
    <text evidence="10 11">Belongs to the TonB-dependent receptor family.</text>
</comment>